<evidence type="ECO:0000256" key="1">
    <source>
        <dbReference type="SAM" id="MobiDB-lite"/>
    </source>
</evidence>
<evidence type="ECO:0000313" key="3">
    <source>
        <dbReference type="Proteomes" id="UP000249056"/>
    </source>
</evidence>
<feature type="compositionally biased region" description="Polar residues" evidence="1">
    <location>
        <begin position="212"/>
        <end position="229"/>
    </location>
</feature>
<feature type="compositionally biased region" description="Basic and acidic residues" evidence="1">
    <location>
        <begin position="398"/>
        <end position="410"/>
    </location>
</feature>
<dbReference type="Pfam" id="PF10295">
    <property type="entry name" value="DUF2406"/>
    <property type="match status" value="1"/>
</dbReference>
<sequence length="421" mass="46685">MQININKAGRIPTTYFLAFTTELRPTGPTSFQSSTKIPTNFLIYDSTPSWFHDDKDQNIRDLLIKLEYAKPKSSTTHAPGQSRAAWEPSKNKNLLWLQDFTPKADPSLAMTEAEPSAVANEVASSLAPIRAIQHRDSQGNPIADPDRSNPTRNRWERPLDTIRAFEAAIDGNYSSRKSMMRAESEVGSTYNNRRSSYFFAATQMTNDERPRYSQNSYYGGQPYKQNSQHNDGRPNGVTRPDSYYTTDNQGPGNGYTPNRSRYPRTASEPQFNRGVYTAPGGQQRSYETVTTASGSSADAAGYSTDPSSINSSVDGIHALPQPPREPMETYGFNGFGNNPQYLPPGSGINEQNGNRRLPIGNQNQGPPPQSKDSTPRTPMNLGITSGNSVPQKSVVEITKSDAKPQPEKRKSWFGRRLSKNK</sequence>
<accession>A0A395IRW8</accession>
<feature type="region of interest" description="Disordered" evidence="1">
    <location>
        <begin position="133"/>
        <end position="154"/>
    </location>
</feature>
<organism evidence="2 3">
    <name type="scientific">Monilinia fructigena</name>
    <dbReference type="NCBI Taxonomy" id="38457"/>
    <lineage>
        <taxon>Eukaryota</taxon>
        <taxon>Fungi</taxon>
        <taxon>Dikarya</taxon>
        <taxon>Ascomycota</taxon>
        <taxon>Pezizomycotina</taxon>
        <taxon>Leotiomycetes</taxon>
        <taxon>Helotiales</taxon>
        <taxon>Sclerotiniaceae</taxon>
        <taxon>Monilinia</taxon>
    </lineage>
</organism>
<dbReference type="PANTHER" id="PTHR28186:SF1">
    <property type="entry name" value="MEIOTICALLY UP-REGULATED GENE 9 PROTEIN"/>
    <property type="match status" value="1"/>
</dbReference>
<dbReference type="InterPro" id="IPR018809">
    <property type="entry name" value="DUF2406"/>
</dbReference>
<feature type="compositionally biased region" description="Polar residues" evidence="1">
    <location>
        <begin position="243"/>
        <end position="259"/>
    </location>
</feature>
<proteinExistence type="predicted"/>
<gene>
    <name evidence="2" type="ORF">DID88_004150</name>
</gene>
<feature type="compositionally biased region" description="Polar residues" evidence="1">
    <location>
        <begin position="370"/>
        <end position="391"/>
    </location>
</feature>
<dbReference type="OrthoDB" id="5330253at2759"/>
<evidence type="ECO:0008006" key="4">
    <source>
        <dbReference type="Google" id="ProtNLM"/>
    </source>
</evidence>
<reference evidence="2 3" key="1">
    <citation type="submission" date="2018-06" db="EMBL/GenBank/DDBJ databases">
        <title>Genome Sequence of the Brown Rot Fungal Pathogen Monilinia fructigena.</title>
        <authorList>
            <person name="Landi L."/>
            <person name="De Miccolis Angelini R.M."/>
            <person name="Pollastro S."/>
            <person name="Abate D."/>
            <person name="Faretra F."/>
            <person name="Romanazzi G."/>
        </authorList>
    </citation>
    <scope>NUCLEOTIDE SEQUENCE [LARGE SCALE GENOMIC DNA]</scope>
    <source>
        <strain evidence="2 3">Mfrg269</strain>
    </source>
</reference>
<dbReference type="PANTHER" id="PTHR28186">
    <property type="entry name" value="MEIOTICALLY UP-REGULATED GENE 9 PROTEIN"/>
    <property type="match status" value="1"/>
</dbReference>
<protein>
    <recommendedName>
        <fullName evidence="4">DUF2406 domain-containing protein</fullName>
    </recommendedName>
</protein>
<feature type="compositionally biased region" description="Low complexity" evidence="1">
    <location>
        <begin position="288"/>
        <end position="305"/>
    </location>
</feature>
<evidence type="ECO:0000313" key="2">
    <source>
        <dbReference type="EMBL" id="RAL63065.1"/>
    </source>
</evidence>
<dbReference type="AlphaFoldDB" id="A0A395IRW8"/>
<comment type="caution">
    <text evidence="2">The sequence shown here is derived from an EMBL/GenBank/DDBJ whole genome shotgun (WGS) entry which is preliminary data.</text>
</comment>
<name>A0A395IRW8_9HELO</name>
<feature type="compositionally biased region" description="Basic residues" evidence="1">
    <location>
        <begin position="411"/>
        <end position="421"/>
    </location>
</feature>
<feature type="compositionally biased region" description="Basic and acidic residues" evidence="1">
    <location>
        <begin position="144"/>
        <end position="154"/>
    </location>
</feature>
<feature type="region of interest" description="Disordered" evidence="1">
    <location>
        <begin position="205"/>
        <end position="421"/>
    </location>
</feature>
<keyword evidence="3" id="KW-1185">Reference proteome</keyword>
<dbReference type="EMBL" id="QKRW01000021">
    <property type="protein sequence ID" value="RAL63065.1"/>
    <property type="molecule type" value="Genomic_DNA"/>
</dbReference>
<dbReference type="Proteomes" id="UP000249056">
    <property type="component" value="Unassembled WGS sequence"/>
</dbReference>